<dbReference type="PROSITE" id="PS50164">
    <property type="entry name" value="GIY_YIG"/>
    <property type="match status" value="1"/>
</dbReference>
<gene>
    <name evidence="3" type="ORF">ACFSKL_08395</name>
</gene>
<reference evidence="4" key="1">
    <citation type="journal article" date="2019" name="Int. J. Syst. Evol. Microbiol.">
        <title>The Global Catalogue of Microorganisms (GCM) 10K type strain sequencing project: providing services to taxonomists for standard genome sequencing and annotation.</title>
        <authorList>
            <consortium name="The Broad Institute Genomics Platform"/>
            <consortium name="The Broad Institute Genome Sequencing Center for Infectious Disease"/>
            <person name="Wu L."/>
            <person name="Ma J."/>
        </authorList>
    </citation>
    <scope>NUCLEOTIDE SEQUENCE [LARGE SCALE GENOMIC DNA]</scope>
    <source>
        <strain evidence="4">CGMCC 1.15180</strain>
    </source>
</reference>
<keyword evidence="4" id="KW-1185">Reference proteome</keyword>
<dbReference type="InterPro" id="IPR000305">
    <property type="entry name" value="GIY-YIG_endonuc"/>
</dbReference>
<dbReference type="PANTHER" id="PTHR34477:SF5">
    <property type="entry name" value="BSL5627 PROTEIN"/>
    <property type="match status" value="1"/>
</dbReference>
<dbReference type="InterPro" id="IPR050190">
    <property type="entry name" value="UPF0213_domain"/>
</dbReference>
<dbReference type="Gene3D" id="3.40.1440.10">
    <property type="entry name" value="GIY-YIG endonuclease"/>
    <property type="match status" value="1"/>
</dbReference>
<evidence type="ECO:0000313" key="4">
    <source>
        <dbReference type="Proteomes" id="UP001597361"/>
    </source>
</evidence>
<dbReference type="InterPro" id="IPR035901">
    <property type="entry name" value="GIY-YIG_endonuc_sf"/>
</dbReference>
<dbReference type="SMART" id="SM00465">
    <property type="entry name" value="GIYc"/>
    <property type="match status" value="1"/>
</dbReference>
<sequence length="97" mass="11574">MSFKTMYVYFLTNKHKTVLYVGVTNNLERRIAQHREAILKNANTFCAKYNCGNLVYYETFKNSLDAISREKELKKWSRLKKNTLIESDNPKWEFIDV</sequence>
<name>A0ABW4VMT8_9BACT</name>
<comment type="similarity">
    <text evidence="1">Belongs to the UPF0213 family.</text>
</comment>
<dbReference type="EMBL" id="JBHUHR010000022">
    <property type="protein sequence ID" value="MFD2034805.1"/>
    <property type="molecule type" value="Genomic_DNA"/>
</dbReference>
<protein>
    <submittedName>
        <fullName evidence="3">GIY-YIG nuclease family protein</fullName>
    </submittedName>
</protein>
<dbReference type="Proteomes" id="UP001597361">
    <property type="component" value="Unassembled WGS sequence"/>
</dbReference>
<dbReference type="PANTHER" id="PTHR34477">
    <property type="entry name" value="UPF0213 PROTEIN YHBQ"/>
    <property type="match status" value="1"/>
</dbReference>
<dbReference type="Pfam" id="PF01541">
    <property type="entry name" value="GIY-YIG"/>
    <property type="match status" value="1"/>
</dbReference>
<evidence type="ECO:0000256" key="1">
    <source>
        <dbReference type="ARBA" id="ARBA00007435"/>
    </source>
</evidence>
<dbReference type="RefSeq" id="WP_376885292.1">
    <property type="nucleotide sequence ID" value="NZ_JBHUHR010000022.1"/>
</dbReference>
<comment type="caution">
    <text evidence="3">The sequence shown here is derived from an EMBL/GenBank/DDBJ whole genome shotgun (WGS) entry which is preliminary data.</text>
</comment>
<evidence type="ECO:0000313" key="3">
    <source>
        <dbReference type="EMBL" id="MFD2034805.1"/>
    </source>
</evidence>
<dbReference type="CDD" id="cd10448">
    <property type="entry name" value="GIY-YIG_unchar_3"/>
    <property type="match status" value="1"/>
</dbReference>
<proteinExistence type="inferred from homology"/>
<feature type="domain" description="GIY-YIG" evidence="2">
    <location>
        <begin position="4"/>
        <end position="83"/>
    </location>
</feature>
<evidence type="ECO:0000259" key="2">
    <source>
        <dbReference type="PROSITE" id="PS50164"/>
    </source>
</evidence>
<accession>A0ABW4VMT8</accession>
<organism evidence="3 4">
    <name type="scientific">Belliella marina</name>
    <dbReference type="NCBI Taxonomy" id="1644146"/>
    <lineage>
        <taxon>Bacteria</taxon>
        <taxon>Pseudomonadati</taxon>
        <taxon>Bacteroidota</taxon>
        <taxon>Cytophagia</taxon>
        <taxon>Cytophagales</taxon>
        <taxon>Cyclobacteriaceae</taxon>
        <taxon>Belliella</taxon>
    </lineage>
</organism>
<dbReference type="SUPFAM" id="SSF82771">
    <property type="entry name" value="GIY-YIG endonuclease"/>
    <property type="match status" value="1"/>
</dbReference>